<evidence type="ECO:0000313" key="10">
    <source>
        <dbReference type="EMBL" id="CAH1788209.1"/>
    </source>
</evidence>
<dbReference type="InterPro" id="IPR002293">
    <property type="entry name" value="AA/rel_permease1"/>
</dbReference>
<feature type="transmembrane region" description="Helical" evidence="9">
    <location>
        <begin position="98"/>
        <end position="117"/>
    </location>
</feature>
<evidence type="ECO:0000256" key="1">
    <source>
        <dbReference type="ARBA" id="ARBA00004651"/>
    </source>
</evidence>
<dbReference type="FunFam" id="1.20.1740.10:FF:000003">
    <property type="entry name" value="Y+L amino acid transporter 1 isoform X1"/>
    <property type="match status" value="1"/>
</dbReference>
<reference evidence="10" key="1">
    <citation type="submission" date="2022-03" db="EMBL/GenBank/DDBJ databases">
        <authorList>
            <person name="Martin C."/>
        </authorList>
    </citation>
    <scope>NUCLEOTIDE SEQUENCE</scope>
</reference>
<dbReference type="GO" id="GO:0015179">
    <property type="term" value="F:L-amino acid transmembrane transporter activity"/>
    <property type="evidence" value="ECO:0007669"/>
    <property type="project" value="TreeGrafter"/>
</dbReference>
<dbReference type="InterPro" id="IPR050598">
    <property type="entry name" value="AminoAcid_Transporter"/>
</dbReference>
<dbReference type="OrthoDB" id="5982228at2759"/>
<protein>
    <submittedName>
        <fullName evidence="10">Uncharacterized protein</fullName>
    </submittedName>
</protein>
<keyword evidence="7 9" id="KW-0472">Membrane</keyword>
<gene>
    <name evidence="10" type="ORF">OFUS_LOCUS13781</name>
</gene>
<feature type="transmembrane region" description="Helical" evidence="9">
    <location>
        <begin position="414"/>
        <end position="434"/>
    </location>
</feature>
<keyword evidence="11" id="KW-1185">Reference proteome</keyword>
<name>A0A8J1UGK9_OWEFU</name>
<feature type="transmembrane region" description="Helical" evidence="9">
    <location>
        <begin position="64"/>
        <end position="92"/>
    </location>
</feature>
<feature type="transmembrane region" description="Helical" evidence="9">
    <location>
        <begin position="222"/>
        <end position="246"/>
    </location>
</feature>
<feature type="compositionally biased region" description="Low complexity" evidence="8">
    <location>
        <begin position="12"/>
        <end position="21"/>
    </location>
</feature>
<dbReference type="EMBL" id="CAIIXF020000007">
    <property type="protein sequence ID" value="CAH1788209.1"/>
    <property type="molecule type" value="Genomic_DNA"/>
</dbReference>
<keyword evidence="6 9" id="KW-1133">Transmembrane helix</keyword>
<feature type="region of interest" description="Disordered" evidence="8">
    <location>
        <begin position="1"/>
        <end position="21"/>
    </location>
</feature>
<dbReference type="PIRSF" id="PIRSF006060">
    <property type="entry name" value="AA_transporter"/>
    <property type="match status" value="1"/>
</dbReference>
<dbReference type="PANTHER" id="PTHR11785">
    <property type="entry name" value="AMINO ACID TRANSPORTER"/>
    <property type="match status" value="1"/>
</dbReference>
<proteinExistence type="inferred from homology"/>
<feature type="transmembrane region" description="Helical" evidence="9">
    <location>
        <begin position="124"/>
        <end position="143"/>
    </location>
</feature>
<keyword evidence="4" id="KW-1003">Cell membrane</keyword>
<comment type="similarity">
    <text evidence="2">Belongs to the amino acid-polyamine-organocation (APC) superfamily. L-type amino acid transporter (LAT) (TC 2.A.3.8) family.</text>
</comment>
<feature type="transmembrane region" description="Helical" evidence="9">
    <location>
        <begin position="184"/>
        <end position="202"/>
    </location>
</feature>
<feature type="transmembrane region" description="Helical" evidence="9">
    <location>
        <begin position="440"/>
        <end position="458"/>
    </location>
</feature>
<sequence>MTKYKGVKQADDTPSISTASSSSDKVTLKRDIGVIHATTVIMGIVIGSGIFVSPKAILQNSGSIGMSLIIWILSGILSQISCMCIAELGGMYPRAGGIYAFILEVLGPLPAFLSVWSDFLIKKTCFYAVLALTSATYIIQPFYRTCDPPSNAIKLIAMVIVVLVTLLNCGFIRNVTRVQTVLTGAKVCALLIVIIGGIVALSQGKTENLQPSKVFEGTTTDVGNIALALYSGMFTYSGWEFLFMLLEEVRDPNKNVPRAVHTSFISVIALYILTNIAYFSVMTPEEVLNSNAVAVTFAERTIGPAAVIIPIFVACSCAGALNGAMLGGSRVTFAAGREGHLPEFLSMISVKYFTPWPALMIGSIIGFIYICEDGIISLIEYMSFVALIEFLIVKLSLLYLRWKKPNDERPVKVNIVLAMCTILSDVAMTFLALYKQPTKNGIAILLVLSGVPVYLIGVRWKSKPKPFLEFMRKLTHTLQKTLMVVPPASIAKPDGDTHKDV</sequence>
<evidence type="ECO:0000256" key="4">
    <source>
        <dbReference type="ARBA" id="ARBA00022475"/>
    </source>
</evidence>
<dbReference type="GO" id="GO:0005886">
    <property type="term" value="C:plasma membrane"/>
    <property type="evidence" value="ECO:0007669"/>
    <property type="project" value="UniProtKB-SubCell"/>
</dbReference>
<dbReference type="Gene3D" id="1.20.1740.10">
    <property type="entry name" value="Amino acid/polyamine transporter I"/>
    <property type="match status" value="1"/>
</dbReference>
<evidence type="ECO:0000313" key="11">
    <source>
        <dbReference type="Proteomes" id="UP000749559"/>
    </source>
</evidence>
<keyword evidence="5 9" id="KW-0812">Transmembrane</keyword>
<dbReference type="Proteomes" id="UP000749559">
    <property type="component" value="Unassembled WGS sequence"/>
</dbReference>
<feature type="transmembrane region" description="Helical" evidence="9">
    <location>
        <begin position="258"/>
        <end position="281"/>
    </location>
</feature>
<comment type="subcellular location">
    <subcellularLocation>
        <location evidence="1">Cell membrane</location>
        <topology evidence="1">Multi-pass membrane protein</topology>
    </subcellularLocation>
</comment>
<feature type="transmembrane region" description="Helical" evidence="9">
    <location>
        <begin position="301"/>
        <end position="321"/>
    </location>
</feature>
<dbReference type="PANTHER" id="PTHR11785:SF528">
    <property type="entry name" value="AMINO ACID TRANSPORTER PROTEIN JHI-21"/>
    <property type="match status" value="1"/>
</dbReference>
<evidence type="ECO:0000256" key="9">
    <source>
        <dbReference type="SAM" id="Phobius"/>
    </source>
</evidence>
<keyword evidence="3" id="KW-0813">Transport</keyword>
<feature type="transmembrane region" description="Helical" evidence="9">
    <location>
        <begin position="382"/>
        <end position="402"/>
    </location>
</feature>
<dbReference type="AlphaFoldDB" id="A0A8J1UGK9"/>
<evidence type="ECO:0000256" key="7">
    <source>
        <dbReference type="ARBA" id="ARBA00023136"/>
    </source>
</evidence>
<feature type="transmembrane region" description="Helical" evidence="9">
    <location>
        <begin position="155"/>
        <end position="172"/>
    </location>
</feature>
<comment type="caution">
    <text evidence="10">The sequence shown here is derived from an EMBL/GenBank/DDBJ whole genome shotgun (WGS) entry which is preliminary data.</text>
</comment>
<evidence type="ECO:0000256" key="3">
    <source>
        <dbReference type="ARBA" id="ARBA00022448"/>
    </source>
</evidence>
<dbReference type="Pfam" id="PF13520">
    <property type="entry name" value="AA_permease_2"/>
    <property type="match status" value="1"/>
</dbReference>
<organism evidence="10 11">
    <name type="scientific">Owenia fusiformis</name>
    <name type="common">Polychaete worm</name>
    <dbReference type="NCBI Taxonomy" id="6347"/>
    <lineage>
        <taxon>Eukaryota</taxon>
        <taxon>Metazoa</taxon>
        <taxon>Spiralia</taxon>
        <taxon>Lophotrochozoa</taxon>
        <taxon>Annelida</taxon>
        <taxon>Polychaeta</taxon>
        <taxon>Sedentaria</taxon>
        <taxon>Canalipalpata</taxon>
        <taxon>Sabellida</taxon>
        <taxon>Oweniida</taxon>
        <taxon>Oweniidae</taxon>
        <taxon>Owenia</taxon>
    </lineage>
</organism>
<evidence type="ECO:0000256" key="5">
    <source>
        <dbReference type="ARBA" id="ARBA00022692"/>
    </source>
</evidence>
<evidence type="ECO:0000256" key="2">
    <source>
        <dbReference type="ARBA" id="ARBA00007040"/>
    </source>
</evidence>
<feature type="transmembrane region" description="Helical" evidence="9">
    <location>
        <begin position="32"/>
        <end position="52"/>
    </location>
</feature>
<accession>A0A8J1UGK9</accession>
<evidence type="ECO:0000256" key="8">
    <source>
        <dbReference type="SAM" id="MobiDB-lite"/>
    </source>
</evidence>
<evidence type="ECO:0000256" key="6">
    <source>
        <dbReference type="ARBA" id="ARBA00022989"/>
    </source>
</evidence>
<feature type="transmembrane region" description="Helical" evidence="9">
    <location>
        <begin position="352"/>
        <end position="370"/>
    </location>
</feature>